<feature type="domain" description="Endoplasmic reticulum vesicle transporter C-terminal" evidence="9">
    <location>
        <begin position="157"/>
        <end position="382"/>
    </location>
</feature>
<feature type="transmembrane region" description="Helical" evidence="8">
    <location>
        <begin position="360"/>
        <end position="381"/>
    </location>
</feature>
<dbReference type="Pfam" id="PF13850">
    <property type="entry name" value="ERGIC_N"/>
    <property type="match status" value="1"/>
</dbReference>
<dbReference type="GO" id="GO:0030134">
    <property type="term" value="C:COPII-coated ER to Golgi transport vesicle"/>
    <property type="evidence" value="ECO:0007669"/>
    <property type="project" value="TreeGrafter"/>
</dbReference>
<comment type="subcellular location">
    <subcellularLocation>
        <location evidence="2">Endoplasmic reticulum-Golgi intermediate compartment membrane</location>
        <topology evidence="2">Multi-pass membrane protein</topology>
    </subcellularLocation>
    <subcellularLocation>
        <location evidence="1">Golgi apparatus</location>
        <location evidence="1">cis-Golgi network membrane</location>
        <topology evidence="1">Multi-pass membrane protein</topology>
    </subcellularLocation>
</comment>
<dbReference type="KEGG" id="clec:106672770"/>
<evidence type="ECO:0000256" key="3">
    <source>
        <dbReference type="ARBA" id="ARBA00005648"/>
    </source>
</evidence>
<feature type="domain" description="Endoplasmic reticulum vesicle transporter N-terminal" evidence="10">
    <location>
        <begin position="11"/>
        <end position="103"/>
    </location>
</feature>
<evidence type="ECO:0000256" key="2">
    <source>
        <dbReference type="ARBA" id="ARBA00004457"/>
    </source>
</evidence>
<evidence type="ECO:0000259" key="10">
    <source>
        <dbReference type="Pfam" id="PF13850"/>
    </source>
</evidence>
<accession>A0A8I6TKE5</accession>
<dbReference type="Pfam" id="PF07970">
    <property type="entry name" value="COPIIcoated_ERV"/>
    <property type="match status" value="1"/>
</dbReference>
<dbReference type="OrthoDB" id="270930at2759"/>
<dbReference type="EnsemblMetazoa" id="XM_014404446.1">
    <property type="protein sequence ID" value="XP_014259932.1"/>
    <property type="gene ID" value="LOC106672770"/>
</dbReference>
<dbReference type="OMA" id="QRHEGCR"/>
<evidence type="ECO:0000313" key="11">
    <source>
        <dbReference type="EnsemblMetazoa" id="XP_014259932.1"/>
    </source>
</evidence>
<evidence type="ECO:0000256" key="4">
    <source>
        <dbReference type="ARBA" id="ARBA00022692"/>
    </source>
</evidence>
<organism evidence="11 12">
    <name type="scientific">Cimex lectularius</name>
    <name type="common">Bed bug</name>
    <name type="synonym">Acanthia lectularia</name>
    <dbReference type="NCBI Taxonomy" id="79782"/>
    <lineage>
        <taxon>Eukaryota</taxon>
        <taxon>Metazoa</taxon>
        <taxon>Ecdysozoa</taxon>
        <taxon>Arthropoda</taxon>
        <taxon>Hexapoda</taxon>
        <taxon>Insecta</taxon>
        <taxon>Pterygota</taxon>
        <taxon>Neoptera</taxon>
        <taxon>Paraneoptera</taxon>
        <taxon>Hemiptera</taxon>
        <taxon>Heteroptera</taxon>
        <taxon>Panheteroptera</taxon>
        <taxon>Cimicomorpha</taxon>
        <taxon>Cimicidae</taxon>
        <taxon>Cimex</taxon>
    </lineage>
</organism>
<dbReference type="InterPro" id="IPR045888">
    <property type="entry name" value="Erv"/>
</dbReference>
<dbReference type="GO" id="GO:0033116">
    <property type="term" value="C:endoplasmic reticulum-Golgi intermediate compartment membrane"/>
    <property type="evidence" value="ECO:0007669"/>
    <property type="project" value="UniProtKB-SubCell"/>
</dbReference>
<dbReference type="GO" id="GO:0006888">
    <property type="term" value="P:endoplasmic reticulum to Golgi vesicle-mediated transport"/>
    <property type="evidence" value="ECO:0007669"/>
    <property type="project" value="TreeGrafter"/>
</dbReference>
<dbReference type="GO" id="GO:0005789">
    <property type="term" value="C:endoplasmic reticulum membrane"/>
    <property type="evidence" value="ECO:0007669"/>
    <property type="project" value="TreeGrafter"/>
</dbReference>
<dbReference type="AlphaFoldDB" id="A0A8I6TKE5"/>
<name>A0A8I6TKE5_CIMLE</name>
<sequence>MPAMNRIIEKLRDFDAYYKPIDDQHFHEKTFIGGTVSILCWVSIFLLSGMRLHEHCTGKQTVESIYVDSSRNPKLQINFDFIIPRISCPYISLDAMDASGEQHLHIDHNIYKRRLDLDGTPIQEPKKEELAKKEVIKGTTTTTPVSVEVTTPKCGSCYGAEDANNHEKMNITCCNKCEDVREAYAKRRWHFSETKVEQCKSSASVEKIENAFKEGCQIYGTMSVNRVAGSFHVAPGQTFAVKHIHVHDIQPFSSSQFNTSHVINRLSFGDDDKGKTHENPLDGTQSITKEGATMYHYYIKIVPTKYIDLEGFVTDTNQFSVTKHEKVVSPGNSESGMPGIFFSYELSAMMVKIVEKPMHLSQLITDLCSIVGGIWIVAMFIDSICYRSSKLLNKIDLGKAS</sequence>
<dbReference type="PANTHER" id="PTHR10984:SF25">
    <property type="entry name" value="ENDOPLASMIC RETICULUM-GOLGI INTERMEDIATE COMPARTMENT PROTEIN 3"/>
    <property type="match status" value="1"/>
</dbReference>
<dbReference type="InterPro" id="IPR012936">
    <property type="entry name" value="Erv_C"/>
</dbReference>
<evidence type="ECO:0000256" key="1">
    <source>
        <dbReference type="ARBA" id="ARBA00004257"/>
    </source>
</evidence>
<proteinExistence type="inferred from homology"/>
<dbReference type="Proteomes" id="UP000494040">
    <property type="component" value="Unassembled WGS sequence"/>
</dbReference>
<dbReference type="GO" id="GO:0006890">
    <property type="term" value="P:retrograde vesicle-mediated transport, Golgi to endoplasmic reticulum"/>
    <property type="evidence" value="ECO:0007669"/>
    <property type="project" value="TreeGrafter"/>
</dbReference>
<evidence type="ECO:0000256" key="5">
    <source>
        <dbReference type="ARBA" id="ARBA00022989"/>
    </source>
</evidence>
<dbReference type="PANTHER" id="PTHR10984">
    <property type="entry name" value="ENDOPLASMIC RETICULUM-GOLGI INTERMEDIATE COMPARTMENT PROTEIN"/>
    <property type="match status" value="1"/>
</dbReference>
<keyword evidence="6 8" id="KW-0472">Membrane</keyword>
<dbReference type="GO" id="GO:0000139">
    <property type="term" value="C:Golgi membrane"/>
    <property type="evidence" value="ECO:0007669"/>
    <property type="project" value="TreeGrafter"/>
</dbReference>
<evidence type="ECO:0000256" key="8">
    <source>
        <dbReference type="SAM" id="Phobius"/>
    </source>
</evidence>
<keyword evidence="12" id="KW-1185">Reference proteome</keyword>
<keyword evidence="5 8" id="KW-1133">Transmembrane helix</keyword>
<dbReference type="RefSeq" id="XP_014259932.1">
    <property type="nucleotide sequence ID" value="XM_014404446.1"/>
</dbReference>
<comment type="similarity">
    <text evidence="3">Belongs to the ERGIC family.</text>
</comment>
<keyword evidence="4 8" id="KW-0812">Transmembrane</keyword>
<evidence type="ECO:0000313" key="12">
    <source>
        <dbReference type="Proteomes" id="UP000494040"/>
    </source>
</evidence>
<reference evidence="11" key="1">
    <citation type="submission" date="2022-01" db="UniProtKB">
        <authorList>
            <consortium name="EnsemblMetazoa"/>
        </authorList>
    </citation>
    <scope>IDENTIFICATION</scope>
</reference>
<protein>
    <recommendedName>
        <fullName evidence="7">Endoplasmic reticulum-Golgi intermediate compartment protein 3</fullName>
    </recommendedName>
</protein>
<evidence type="ECO:0000256" key="7">
    <source>
        <dbReference type="ARBA" id="ARBA00040493"/>
    </source>
</evidence>
<dbReference type="InterPro" id="IPR039542">
    <property type="entry name" value="Erv_N"/>
</dbReference>
<dbReference type="GeneID" id="106672770"/>
<evidence type="ECO:0000259" key="9">
    <source>
        <dbReference type="Pfam" id="PF07970"/>
    </source>
</evidence>
<evidence type="ECO:0000256" key="6">
    <source>
        <dbReference type="ARBA" id="ARBA00023136"/>
    </source>
</evidence>